<dbReference type="PANTHER" id="PTHR30258:SF1">
    <property type="entry name" value="PROTEIN TRANSPORT PROTEIN HOFB HOMOLOG"/>
    <property type="match status" value="1"/>
</dbReference>
<dbReference type="CDD" id="cd01129">
    <property type="entry name" value="PulE-GspE-like"/>
    <property type="match status" value="1"/>
</dbReference>
<feature type="domain" description="Bacterial type II secretion system protein E" evidence="4">
    <location>
        <begin position="384"/>
        <end position="398"/>
    </location>
</feature>
<dbReference type="InterPro" id="IPR027417">
    <property type="entry name" value="P-loop_NTPase"/>
</dbReference>
<accession>A0A3S8ZPR2</accession>
<proteinExistence type="inferred from homology"/>
<keyword evidence="3" id="KW-0067">ATP-binding</keyword>
<evidence type="ECO:0000256" key="3">
    <source>
        <dbReference type="ARBA" id="ARBA00022840"/>
    </source>
</evidence>
<evidence type="ECO:0000313" key="5">
    <source>
        <dbReference type="EMBL" id="AZN35471.1"/>
    </source>
</evidence>
<dbReference type="EMBL" id="CP034433">
    <property type="protein sequence ID" value="AZN35471.1"/>
    <property type="molecule type" value="Genomic_DNA"/>
</dbReference>
<dbReference type="InterPro" id="IPR037257">
    <property type="entry name" value="T2SS_E_N_sf"/>
</dbReference>
<name>A0A3S8ZPR2_9NEIS</name>
<dbReference type="AlphaFoldDB" id="A0A3S8ZPR2"/>
<keyword evidence="6" id="KW-1185">Reference proteome</keyword>
<dbReference type="OrthoDB" id="5790493at2"/>
<organism evidence="5 6">
    <name type="scientific">Iodobacter ciconiae</name>
    <dbReference type="NCBI Taxonomy" id="2496266"/>
    <lineage>
        <taxon>Bacteria</taxon>
        <taxon>Pseudomonadati</taxon>
        <taxon>Pseudomonadota</taxon>
        <taxon>Betaproteobacteria</taxon>
        <taxon>Neisseriales</taxon>
        <taxon>Chitinibacteraceae</taxon>
        <taxon>Iodobacter</taxon>
    </lineage>
</organism>
<dbReference type="Gene3D" id="3.30.450.90">
    <property type="match status" value="1"/>
</dbReference>
<dbReference type="KEGG" id="iod:EJO50_02600"/>
<dbReference type="SUPFAM" id="SSF160246">
    <property type="entry name" value="EspE N-terminal domain-like"/>
    <property type="match status" value="1"/>
</dbReference>
<dbReference type="SUPFAM" id="SSF52540">
    <property type="entry name" value="P-loop containing nucleoside triphosphate hydrolases"/>
    <property type="match status" value="1"/>
</dbReference>
<evidence type="ECO:0000256" key="1">
    <source>
        <dbReference type="ARBA" id="ARBA00006611"/>
    </source>
</evidence>
<dbReference type="Pfam" id="PF00437">
    <property type="entry name" value="T2SSE"/>
    <property type="match status" value="1"/>
</dbReference>
<sequence length="565" mass="62190">MSTLLTTPPDFVLNATLMDQARMQSVAADTSLVSALQELSGWDNNALMKVLGQQFGYRSLGMAELQSLSPDFDILAYTECVQRGLIWLVDGASRATLVLSDPFDEVSESWALRKGTRLYSQVVDVALAHPDDVQVYLAQQERQVRAMDGFEVESRTASDEEVAAVITLATINDDTSSVVKLVNSTLYDALKLQASDIHLECDSGSLYVSYRIDGVLVPITEVQGQEMAEQVISRVKVMAELDIAERRIPQDGRFKVRVNGREIDFRVSVMPNIFGEDAVLRLLDRQSLTEEARALRLENLGLDELAIASIRQLAHKPHGMLLVTGPTGSGKTTTLYAAITEIHTGRDKIITIEDPVEYRLPRVLQIPVNEKKGLTFARGLRSILRHDPDKIMVGEIRDDETAQIAVQAALTGHLVFTTVHANNVFDVLGRFLHMGVDAYSFAAALNGIVAQRLLRMNCPLCSVRVDPGAELLLRAGLCPEDVQGWKFRAGQGCGHCRGVGYKGRKAIAEVLLLNDVLRELIAQRAPISLLKEQAGRTGLRDLRQSAMECVTRGDTTLEEVMRVAG</sequence>
<dbReference type="Gene3D" id="3.40.50.300">
    <property type="entry name" value="P-loop containing nucleotide triphosphate hydrolases"/>
    <property type="match status" value="1"/>
</dbReference>
<gene>
    <name evidence="5" type="ORF">EJO50_02600</name>
</gene>
<dbReference type="PANTHER" id="PTHR30258">
    <property type="entry name" value="TYPE II SECRETION SYSTEM PROTEIN GSPE-RELATED"/>
    <property type="match status" value="1"/>
</dbReference>
<dbReference type="GO" id="GO:0016887">
    <property type="term" value="F:ATP hydrolysis activity"/>
    <property type="evidence" value="ECO:0007669"/>
    <property type="project" value="TreeGrafter"/>
</dbReference>
<dbReference type="GO" id="GO:0005524">
    <property type="term" value="F:ATP binding"/>
    <property type="evidence" value="ECO:0007669"/>
    <property type="project" value="UniProtKB-KW"/>
</dbReference>
<dbReference type="PROSITE" id="PS00662">
    <property type="entry name" value="T2SP_E"/>
    <property type="match status" value="1"/>
</dbReference>
<dbReference type="GO" id="GO:0005886">
    <property type="term" value="C:plasma membrane"/>
    <property type="evidence" value="ECO:0007669"/>
    <property type="project" value="TreeGrafter"/>
</dbReference>
<evidence type="ECO:0000313" key="6">
    <source>
        <dbReference type="Proteomes" id="UP000282438"/>
    </source>
</evidence>
<keyword evidence="2" id="KW-0547">Nucleotide-binding</keyword>
<comment type="similarity">
    <text evidence="1">Belongs to the GSP E family.</text>
</comment>
<reference evidence="5 6" key="1">
    <citation type="submission" date="2018-12" db="EMBL/GenBank/DDBJ databases">
        <title>Complete genome sequence of Iodobacter sp. H11R3.</title>
        <authorList>
            <person name="Bae J.-W."/>
        </authorList>
    </citation>
    <scope>NUCLEOTIDE SEQUENCE [LARGE SCALE GENOMIC DNA]</scope>
    <source>
        <strain evidence="5 6">H11R3</strain>
    </source>
</reference>
<evidence type="ECO:0000259" key="4">
    <source>
        <dbReference type="PROSITE" id="PS00662"/>
    </source>
</evidence>
<protein>
    <submittedName>
        <fullName evidence="5">Type II/IV secretion system protein</fullName>
    </submittedName>
</protein>
<dbReference type="RefSeq" id="WP_125971439.1">
    <property type="nucleotide sequence ID" value="NZ_CP034433.1"/>
</dbReference>
<evidence type="ECO:0000256" key="2">
    <source>
        <dbReference type="ARBA" id="ARBA00022741"/>
    </source>
</evidence>
<dbReference type="InterPro" id="IPR001482">
    <property type="entry name" value="T2SS/T4SS_dom"/>
</dbReference>
<dbReference type="Proteomes" id="UP000282438">
    <property type="component" value="Chromosome"/>
</dbReference>